<reference evidence="1 2" key="1">
    <citation type="submission" date="2019-02" db="EMBL/GenBank/DDBJ databases">
        <title>Genomic Encyclopedia of Type Strains, Phase IV (KMG-IV): sequencing the most valuable type-strain genomes for metagenomic binning, comparative biology and taxonomic classification.</title>
        <authorList>
            <person name="Goeker M."/>
        </authorList>
    </citation>
    <scope>NUCLEOTIDE SEQUENCE [LARGE SCALE GENOMIC DNA]</scope>
    <source>
        <strain evidence="1 2">DSM 101727</strain>
    </source>
</reference>
<comment type="caution">
    <text evidence="1">The sequence shown here is derived from an EMBL/GenBank/DDBJ whole genome shotgun (WGS) entry which is preliminary data.</text>
</comment>
<dbReference type="RefSeq" id="WP_130344707.1">
    <property type="nucleotide sequence ID" value="NZ_SGWQ01000004.1"/>
</dbReference>
<dbReference type="AlphaFoldDB" id="A0A4Q7KRU8"/>
<keyword evidence="2" id="KW-1185">Reference proteome</keyword>
<organism evidence="1 2">
    <name type="scientific">Herbihabitans rhizosphaerae</name>
    <dbReference type="NCBI Taxonomy" id="1872711"/>
    <lineage>
        <taxon>Bacteria</taxon>
        <taxon>Bacillati</taxon>
        <taxon>Actinomycetota</taxon>
        <taxon>Actinomycetes</taxon>
        <taxon>Pseudonocardiales</taxon>
        <taxon>Pseudonocardiaceae</taxon>
        <taxon>Herbihabitans</taxon>
    </lineage>
</organism>
<dbReference type="EMBL" id="SGWQ01000004">
    <property type="protein sequence ID" value="RZS39136.1"/>
    <property type="molecule type" value="Genomic_DNA"/>
</dbReference>
<protein>
    <submittedName>
        <fullName evidence="1">Uncharacterized protein</fullName>
    </submittedName>
</protein>
<accession>A0A4Q7KRU8</accession>
<evidence type="ECO:0000313" key="2">
    <source>
        <dbReference type="Proteomes" id="UP000294257"/>
    </source>
</evidence>
<dbReference type="Proteomes" id="UP000294257">
    <property type="component" value="Unassembled WGS sequence"/>
</dbReference>
<sequence length="104" mass="12092">MPKATMSRDGMPRINMLIKTRFDHEDITEILACHMHKNKGELPDGTSRRTILKIVRDSIERLGREHFYYWSDGMDGDDDEHRERAAQLVRFRFPDLFTGGGGAR</sequence>
<evidence type="ECO:0000313" key="1">
    <source>
        <dbReference type="EMBL" id="RZS39136.1"/>
    </source>
</evidence>
<gene>
    <name evidence="1" type="ORF">EV193_104352</name>
</gene>
<name>A0A4Q7KRU8_9PSEU</name>
<proteinExistence type="predicted"/>